<organism evidence="2 3">
    <name type="scientific">Haemaphysalis longicornis</name>
    <name type="common">Bush tick</name>
    <dbReference type="NCBI Taxonomy" id="44386"/>
    <lineage>
        <taxon>Eukaryota</taxon>
        <taxon>Metazoa</taxon>
        <taxon>Ecdysozoa</taxon>
        <taxon>Arthropoda</taxon>
        <taxon>Chelicerata</taxon>
        <taxon>Arachnida</taxon>
        <taxon>Acari</taxon>
        <taxon>Parasitiformes</taxon>
        <taxon>Ixodida</taxon>
        <taxon>Ixodoidea</taxon>
        <taxon>Ixodidae</taxon>
        <taxon>Haemaphysalinae</taxon>
        <taxon>Haemaphysalis</taxon>
    </lineage>
</organism>
<dbReference type="VEuPathDB" id="VectorBase:HLOH_046178"/>
<dbReference type="EMBL" id="JABSTR010000004">
    <property type="protein sequence ID" value="KAH9368366.1"/>
    <property type="molecule type" value="Genomic_DNA"/>
</dbReference>
<sequence>MPPAAPHKFTSVQQAEPRASVLVDIAKSQVGKADRVGLRCPELNAAAPFGRPRSGVVSERITRGPKGMMRRLREARYAPDYYVLASTSGHHVVSINAPQQKDTGGNECGAADQIGIRRHPCRTTQGRTCRRRVREMHALEDQRYYNKLSRLHRGSSRCRTTSELLEGEKSVPEEVTQPNSSATTNARCMKQAGALAARKKRKKKKKRDRRDGEGMLADSPSLFLPERGPLGVTDNLWPPPFQ</sequence>
<feature type="compositionally biased region" description="Basic residues" evidence="1">
    <location>
        <begin position="197"/>
        <end position="208"/>
    </location>
</feature>
<evidence type="ECO:0000256" key="1">
    <source>
        <dbReference type="SAM" id="MobiDB-lite"/>
    </source>
</evidence>
<keyword evidence="3" id="KW-1185">Reference proteome</keyword>
<dbReference type="Proteomes" id="UP000821853">
    <property type="component" value="Chromosome 2"/>
</dbReference>
<evidence type="ECO:0000313" key="2">
    <source>
        <dbReference type="EMBL" id="KAH9368366.1"/>
    </source>
</evidence>
<gene>
    <name evidence="2" type="ORF">HPB48_012704</name>
</gene>
<feature type="region of interest" description="Disordered" evidence="1">
    <location>
        <begin position="159"/>
        <end position="242"/>
    </location>
</feature>
<accession>A0A9J6FQ96</accession>
<evidence type="ECO:0000313" key="3">
    <source>
        <dbReference type="Proteomes" id="UP000821853"/>
    </source>
</evidence>
<feature type="compositionally biased region" description="Polar residues" evidence="1">
    <location>
        <begin position="176"/>
        <end position="186"/>
    </location>
</feature>
<proteinExistence type="predicted"/>
<dbReference type="AlphaFoldDB" id="A0A9J6FQ96"/>
<protein>
    <submittedName>
        <fullName evidence="2">Uncharacterized protein</fullName>
    </submittedName>
</protein>
<name>A0A9J6FQ96_HAELO</name>
<reference evidence="2 3" key="1">
    <citation type="journal article" date="2020" name="Cell">
        <title>Large-Scale Comparative Analyses of Tick Genomes Elucidate Their Genetic Diversity and Vector Capacities.</title>
        <authorList>
            <consortium name="Tick Genome and Microbiome Consortium (TIGMIC)"/>
            <person name="Jia N."/>
            <person name="Wang J."/>
            <person name="Shi W."/>
            <person name="Du L."/>
            <person name="Sun Y."/>
            <person name="Zhan W."/>
            <person name="Jiang J.F."/>
            <person name="Wang Q."/>
            <person name="Zhang B."/>
            <person name="Ji P."/>
            <person name="Bell-Sakyi L."/>
            <person name="Cui X.M."/>
            <person name="Yuan T.T."/>
            <person name="Jiang B.G."/>
            <person name="Yang W.F."/>
            <person name="Lam T.T."/>
            <person name="Chang Q.C."/>
            <person name="Ding S.J."/>
            <person name="Wang X.J."/>
            <person name="Zhu J.G."/>
            <person name="Ruan X.D."/>
            <person name="Zhao L."/>
            <person name="Wei J.T."/>
            <person name="Ye R.Z."/>
            <person name="Que T.C."/>
            <person name="Du C.H."/>
            <person name="Zhou Y.H."/>
            <person name="Cheng J.X."/>
            <person name="Dai P.F."/>
            <person name="Guo W.B."/>
            <person name="Han X.H."/>
            <person name="Huang E.J."/>
            <person name="Li L.F."/>
            <person name="Wei W."/>
            <person name="Gao Y.C."/>
            <person name="Liu J.Z."/>
            <person name="Shao H.Z."/>
            <person name="Wang X."/>
            <person name="Wang C.C."/>
            <person name="Yang T.C."/>
            <person name="Huo Q.B."/>
            <person name="Li W."/>
            <person name="Chen H.Y."/>
            <person name="Chen S.E."/>
            <person name="Zhou L.G."/>
            <person name="Ni X.B."/>
            <person name="Tian J.H."/>
            <person name="Sheng Y."/>
            <person name="Liu T."/>
            <person name="Pan Y.S."/>
            <person name="Xia L.Y."/>
            <person name="Li J."/>
            <person name="Zhao F."/>
            <person name="Cao W.C."/>
        </authorList>
    </citation>
    <scope>NUCLEOTIDE SEQUENCE [LARGE SCALE GENOMIC DNA]</scope>
    <source>
        <strain evidence="2">HaeL-2018</strain>
    </source>
</reference>
<comment type="caution">
    <text evidence="2">The sequence shown here is derived from an EMBL/GenBank/DDBJ whole genome shotgun (WGS) entry which is preliminary data.</text>
</comment>